<evidence type="ECO:0000259" key="4">
    <source>
        <dbReference type="Pfam" id="PF20772"/>
    </source>
</evidence>
<proteinExistence type="inferred from homology"/>
<evidence type="ECO:0000256" key="1">
    <source>
        <dbReference type="ARBA" id="ARBA00004173"/>
    </source>
</evidence>
<feature type="domain" description="TACO1/YebC-like second and third" evidence="3">
    <location>
        <begin position="118"/>
        <end position="276"/>
    </location>
</feature>
<dbReference type="VEuPathDB" id="VectorBase:GPAI018821"/>
<dbReference type="PANTHER" id="PTHR12532">
    <property type="entry name" value="TRANSLATIONAL ACTIVATOR OF CYTOCHROME C OXIDASE 1"/>
    <property type="match status" value="1"/>
</dbReference>
<protein>
    <submittedName>
        <fullName evidence="5">Uncharacterized protein</fullName>
    </submittedName>
</protein>
<dbReference type="InterPro" id="IPR026564">
    <property type="entry name" value="Transcrip_reg_TACO1-like_dom3"/>
</dbReference>
<dbReference type="Gene3D" id="3.30.70.980">
    <property type="match status" value="2"/>
</dbReference>
<dbReference type="SUPFAM" id="SSF75625">
    <property type="entry name" value="YebC-like"/>
    <property type="match status" value="1"/>
</dbReference>
<dbReference type="PANTHER" id="PTHR12532:SF0">
    <property type="entry name" value="TRANSLATIONAL ACTIVATOR OF CYTOCHROME C OXIDASE 1"/>
    <property type="match status" value="1"/>
</dbReference>
<dbReference type="InterPro" id="IPR017856">
    <property type="entry name" value="Integrase-like_N"/>
</dbReference>
<dbReference type="EnsemblMetazoa" id="GPAI018821-RA">
    <property type="protein sequence ID" value="GPAI018821-PA"/>
    <property type="gene ID" value="GPAI018821"/>
</dbReference>
<feature type="domain" description="TACO1/YebC-like N-terminal" evidence="4">
    <location>
        <begin position="38"/>
        <end position="109"/>
    </location>
</feature>
<keyword evidence="6" id="KW-1185">Reference proteome</keyword>
<sequence>MVLQRLAKVLLVTKDYCYNNSIIRRIVLTKYPLLAGHSKWANIKHIKAEKDGQKAMVFLRLARQLRLAIQEGGSTDPVHNSKLRNVIDDALRKNMPMSSIQSSIKKCQQNKTELKRYRLDLRFKQKVFIVLITYTDNYSGLKQEIAPILRKSGAMMIDTNNLFEEYGLIEATVSKERLVSTKNIEELATDDAIECGAEEVEICDATAGLVNFICRPEEVLSLRKSIETKNYIIENMEHIYTPVKYVELPSEEQAVYEKFIAKLNQISGIEEIYDNLLDTSI</sequence>
<dbReference type="FunFam" id="1.10.10.200:FF:000002">
    <property type="entry name" value="Probable transcriptional regulatory protein CLM62_37755"/>
    <property type="match status" value="1"/>
</dbReference>
<dbReference type="AlphaFoldDB" id="A0A1A9ZM12"/>
<dbReference type="Proteomes" id="UP000092445">
    <property type="component" value="Unassembled WGS sequence"/>
</dbReference>
<dbReference type="Gene3D" id="1.10.10.200">
    <property type="match status" value="1"/>
</dbReference>
<dbReference type="InterPro" id="IPR029072">
    <property type="entry name" value="YebC-like"/>
</dbReference>
<dbReference type="InterPro" id="IPR048300">
    <property type="entry name" value="TACO1_YebC-like_2nd/3rd_dom"/>
</dbReference>
<organism evidence="5 6">
    <name type="scientific">Glossina pallidipes</name>
    <name type="common">Tsetse fly</name>
    <dbReference type="NCBI Taxonomy" id="7398"/>
    <lineage>
        <taxon>Eukaryota</taxon>
        <taxon>Metazoa</taxon>
        <taxon>Ecdysozoa</taxon>
        <taxon>Arthropoda</taxon>
        <taxon>Hexapoda</taxon>
        <taxon>Insecta</taxon>
        <taxon>Pterygota</taxon>
        <taxon>Neoptera</taxon>
        <taxon>Endopterygota</taxon>
        <taxon>Diptera</taxon>
        <taxon>Brachycera</taxon>
        <taxon>Muscomorpha</taxon>
        <taxon>Hippoboscoidea</taxon>
        <taxon>Glossinidae</taxon>
        <taxon>Glossina</taxon>
    </lineage>
</organism>
<dbReference type="GO" id="GO:0005739">
    <property type="term" value="C:mitochondrion"/>
    <property type="evidence" value="ECO:0007669"/>
    <property type="project" value="UniProtKB-SubCell"/>
</dbReference>
<dbReference type="InterPro" id="IPR002876">
    <property type="entry name" value="Transcrip_reg_TACO1-like"/>
</dbReference>
<evidence type="ECO:0000313" key="5">
    <source>
        <dbReference type="EnsemblMetazoa" id="GPAI018821-PA"/>
    </source>
</evidence>
<dbReference type="STRING" id="7398.A0A1A9ZM12"/>
<dbReference type="InterPro" id="IPR049083">
    <property type="entry name" value="TACO1_YebC_N"/>
</dbReference>
<evidence type="ECO:0000313" key="6">
    <source>
        <dbReference type="Proteomes" id="UP000092445"/>
    </source>
</evidence>
<comment type="similarity">
    <text evidence="2">Belongs to the TACO1 family.</text>
</comment>
<dbReference type="Pfam" id="PF20772">
    <property type="entry name" value="TACO1_YebC_N"/>
    <property type="match status" value="1"/>
</dbReference>
<evidence type="ECO:0000256" key="2">
    <source>
        <dbReference type="ARBA" id="ARBA00008724"/>
    </source>
</evidence>
<comment type="subcellular location">
    <subcellularLocation>
        <location evidence="1">Mitochondrion</location>
    </subcellularLocation>
</comment>
<reference evidence="5" key="2">
    <citation type="submission" date="2020-05" db="UniProtKB">
        <authorList>
            <consortium name="EnsemblMetazoa"/>
        </authorList>
    </citation>
    <scope>IDENTIFICATION</scope>
    <source>
        <strain evidence="5">IAEA</strain>
    </source>
</reference>
<reference evidence="6" key="1">
    <citation type="submission" date="2014-03" db="EMBL/GenBank/DDBJ databases">
        <authorList>
            <person name="Aksoy S."/>
            <person name="Warren W."/>
            <person name="Wilson R.K."/>
        </authorList>
    </citation>
    <scope>NUCLEOTIDE SEQUENCE [LARGE SCALE GENOMIC DNA]</scope>
    <source>
        <strain evidence="6">IAEA</strain>
    </source>
</reference>
<dbReference type="Pfam" id="PF01709">
    <property type="entry name" value="Transcrip_reg"/>
    <property type="match status" value="1"/>
</dbReference>
<evidence type="ECO:0000259" key="3">
    <source>
        <dbReference type="Pfam" id="PF01709"/>
    </source>
</evidence>
<accession>A0A1A9ZM12</accession>
<name>A0A1A9ZM12_GLOPL</name>